<dbReference type="PROSITE" id="PS50987">
    <property type="entry name" value="HTH_ARSR_2"/>
    <property type="match status" value="1"/>
</dbReference>
<dbReference type="OrthoDB" id="9799175at2"/>
<sequence length="112" mass="13169">MDIQTLSALAEPNRFQMVELLREGALTVGDISDRLSIRQPQVSKHLRVLHDAGIVEQRAEANRRYYALLPEPFQDMEAWVKSYQTLWEERYDQLDDYLAQLQKKHLIGRKSK</sequence>
<keyword evidence="3" id="KW-0804">Transcription</keyword>
<accession>A0A4R6TXI9</accession>
<dbReference type="InterPro" id="IPR036390">
    <property type="entry name" value="WH_DNA-bd_sf"/>
</dbReference>
<dbReference type="PRINTS" id="PR00778">
    <property type="entry name" value="HTHARSR"/>
</dbReference>
<evidence type="ECO:0000313" key="5">
    <source>
        <dbReference type="EMBL" id="TDQ36585.1"/>
    </source>
</evidence>
<dbReference type="InterPro" id="IPR036388">
    <property type="entry name" value="WH-like_DNA-bd_sf"/>
</dbReference>
<dbReference type="NCBIfam" id="NF033788">
    <property type="entry name" value="HTH_metalloreg"/>
    <property type="match status" value="1"/>
</dbReference>
<dbReference type="PANTHER" id="PTHR33154">
    <property type="entry name" value="TRANSCRIPTIONAL REGULATOR, ARSR FAMILY"/>
    <property type="match status" value="1"/>
</dbReference>
<dbReference type="GO" id="GO:0003700">
    <property type="term" value="F:DNA-binding transcription factor activity"/>
    <property type="evidence" value="ECO:0007669"/>
    <property type="project" value="InterPro"/>
</dbReference>
<protein>
    <submittedName>
        <fullName evidence="5">ArsR family transcriptional regulator</fullName>
    </submittedName>
</protein>
<evidence type="ECO:0000256" key="1">
    <source>
        <dbReference type="ARBA" id="ARBA00023015"/>
    </source>
</evidence>
<dbReference type="PANTHER" id="PTHR33154:SF33">
    <property type="entry name" value="TRANSCRIPTIONAL REPRESSOR SDPR"/>
    <property type="match status" value="1"/>
</dbReference>
<dbReference type="InterPro" id="IPR001845">
    <property type="entry name" value="HTH_ArsR_DNA-bd_dom"/>
</dbReference>
<organism evidence="5 6">
    <name type="scientific">Aureibacillus halotolerans</name>
    <dbReference type="NCBI Taxonomy" id="1508390"/>
    <lineage>
        <taxon>Bacteria</taxon>
        <taxon>Bacillati</taxon>
        <taxon>Bacillota</taxon>
        <taxon>Bacilli</taxon>
        <taxon>Bacillales</taxon>
        <taxon>Bacillaceae</taxon>
        <taxon>Aureibacillus</taxon>
    </lineage>
</organism>
<proteinExistence type="predicted"/>
<dbReference type="InterPro" id="IPR051081">
    <property type="entry name" value="HTH_MetalResp_TranReg"/>
</dbReference>
<dbReference type="SUPFAM" id="SSF46785">
    <property type="entry name" value="Winged helix' DNA-binding domain"/>
    <property type="match status" value="1"/>
</dbReference>
<evidence type="ECO:0000256" key="3">
    <source>
        <dbReference type="ARBA" id="ARBA00023163"/>
    </source>
</evidence>
<dbReference type="AlphaFoldDB" id="A0A4R6TXI9"/>
<dbReference type="Proteomes" id="UP000295632">
    <property type="component" value="Unassembled WGS sequence"/>
</dbReference>
<evidence type="ECO:0000256" key="2">
    <source>
        <dbReference type="ARBA" id="ARBA00023125"/>
    </source>
</evidence>
<reference evidence="5 6" key="1">
    <citation type="submission" date="2019-03" db="EMBL/GenBank/DDBJ databases">
        <title>Genomic Encyclopedia of Type Strains, Phase IV (KMG-IV): sequencing the most valuable type-strain genomes for metagenomic binning, comparative biology and taxonomic classification.</title>
        <authorList>
            <person name="Goeker M."/>
        </authorList>
    </citation>
    <scope>NUCLEOTIDE SEQUENCE [LARGE SCALE GENOMIC DNA]</scope>
    <source>
        <strain evidence="5 6">DSM 28697</strain>
    </source>
</reference>
<name>A0A4R6TXI9_9BACI</name>
<evidence type="ECO:0000259" key="4">
    <source>
        <dbReference type="PROSITE" id="PS50987"/>
    </source>
</evidence>
<keyword evidence="1" id="KW-0805">Transcription regulation</keyword>
<dbReference type="RefSeq" id="WP_133581622.1">
    <property type="nucleotide sequence ID" value="NZ_SNYJ01000017.1"/>
</dbReference>
<feature type="domain" description="HTH arsR-type" evidence="4">
    <location>
        <begin position="1"/>
        <end position="88"/>
    </location>
</feature>
<dbReference type="SMART" id="SM00418">
    <property type="entry name" value="HTH_ARSR"/>
    <property type="match status" value="1"/>
</dbReference>
<comment type="caution">
    <text evidence="5">The sequence shown here is derived from an EMBL/GenBank/DDBJ whole genome shotgun (WGS) entry which is preliminary data.</text>
</comment>
<dbReference type="Gene3D" id="1.10.10.10">
    <property type="entry name" value="Winged helix-like DNA-binding domain superfamily/Winged helix DNA-binding domain"/>
    <property type="match status" value="1"/>
</dbReference>
<dbReference type="GO" id="GO:0003677">
    <property type="term" value="F:DNA binding"/>
    <property type="evidence" value="ECO:0007669"/>
    <property type="project" value="UniProtKB-KW"/>
</dbReference>
<dbReference type="EMBL" id="SNYJ01000017">
    <property type="protein sequence ID" value="TDQ36585.1"/>
    <property type="molecule type" value="Genomic_DNA"/>
</dbReference>
<dbReference type="Pfam" id="PF01022">
    <property type="entry name" value="HTH_5"/>
    <property type="match status" value="1"/>
</dbReference>
<gene>
    <name evidence="5" type="ORF">EV213_11749</name>
</gene>
<dbReference type="CDD" id="cd00090">
    <property type="entry name" value="HTH_ARSR"/>
    <property type="match status" value="1"/>
</dbReference>
<keyword evidence="6" id="KW-1185">Reference proteome</keyword>
<keyword evidence="2" id="KW-0238">DNA-binding</keyword>
<evidence type="ECO:0000313" key="6">
    <source>
        <dbReference type="Proteomes" id="UP000295632"/>
    </source>
</evidence>
<dbReference type="InterPro" id="IPR011991">
    <property type="entry name" value="ArsR-like_HTH"/>
</dbReference>